<evidence type="ECO:0000259" key="7">
    <source>
        <dbReference type="PROSITE" id="PS50893"/>
    </source>
</evidence>
<reference evidence="8" key="1">
    <citation type="submission" date="2021-02" db="EMBL/GenBank/DDBJ databases">
        <authorList>
            <person name="Palmer J.M."/>
        </authorList>
    </citation>
    <scope>NUCLEOTIDE SEQUENCE</scope>
    <source>
        <strain evidence="8">SCRP23</strain>
    </source>
</reference>
<feature type="transmembrane region" description="Helical" evidence="6">
    <location>
        <begin position="1133"/>
        <end position="1157"/>
    </location>
</feature>
<protein>
    <recommendedName>
        <fullName evidence="7">ABC transporter domain-containing protein</fullName>
    </recommendedName>
</protein>
<proteinExistence type="predicted"/>
<evidence type="ECO:0000256" key="5">
    <source>
        <dbReference type="ARBA" id="ARBA00023136"/>
    </source>
</evidence>
<keyword evidence="5 6" id="KW-0472">Membrane</keyword>
<dbReference type="PANTHER" id="PTHR19241">
    <property type="entry name" value="ATP-BINDING CASSETTE TRANSPORTER"/>
    <property type="match status" value="1"/>
</dbReference>
<dbReference type="PROSITE" id="PS50893">
    <property type="entry name" value="ABC_TRANSPORTER_2"/>
    <property type="match status" value="2"/>
</dbReference>
<dbReference type="InterPro" id="IPR003439">
    <property type="entry name" value="ABC_transporter-like_ATP-bd"/>
</dbReference>
<dbReference type="Pfam" id="PF00005">
    <property type="entry name" value="ABC_tran"/>
    <property type="match status" value="2"/>
</dbReference>
<evidence type="ECO:0000313" key="9">
    <source>
        <dbReference type="Proteomes" id="UP000693981"/>
    </source>
</evidence>
<dbReference type="Pfam" id="PF01061">
    <property type="entry name" value="ABC2_membrane"/>
    <property type="match status" value="2"/>
</dbReference>
<keyword evidence="3 6" id="KW-0812">Transmembrane</keyword>
<dbReference type="InterPro" id="IPR003593">
    <property type="entry name" value="AAA+_ATPase"/>
</dbReference>
<feature type="non-terminal residue" evidence="8">
    <location>
        <position position="1187"/>
    </location>
</feature>
<organism evidence="8 9">
    <name type="scientific">Phytophthora boehmeriae</name>
    <dbReference type="NCBI Taxonomy" id="109152"/>
    <lineage>
        <taxon>Eukaryota</taxon>
        <taxon>Sar</taxon>
        <taxon>Stramenopiles</taxon>
        <taxon>Oomycota</taxon>
        <taxon>Peronosporomycetes</taxon>
        <taxon>Peronosporales</taxon>
        <taxon>Peronosporaceae</taxon>
        <taxon>Phytophthora</taxon>
    </lineage>
</organism>
<feature type="transmembrane region" description="Helical" evidence="6">
    <location>
        <begin position="1102"/>
        <end position="1121"/>
    </location>
</feature>
<comment type="caution">
    <text evidence="8">The sequence shown here is derived from an EMBL/GenBank/DDBJ whole genome shotgun (WGS) entry which is preliminary data.</text>
</comment>
<evidence type="ECO:0000256" key="2">
    <source>
        <dbReference type="ARBA" id="ARBA00022448"/>
    </source>
</evidence>
<accession>A0A8T1VBJ5</accession>
<gene>
    <name evidence="8" type="ORF">PHYBOEH_000427</name>
</gene>
<dbReference type="GO" id="GO:0016887">
    <property type="term" value="F:ATP hydrolysis activity"/>
    <property type="evidence" value="ECO:0007669"/>
    <property type="project" value="InterPro"/>
</dbReference>
<evidence type="ECO:0000256" key="4">
    <source>
        <dbReference type="ARBA" id="ARBA00022989"/>
    </source>
</evidence>
<dbReference type="OrthoDB" id="66620at2759"/>
<dbReference type="EMBL" id="JAGDFL010001057">
    <property type="protein sequence ID" value="KAG7378316.1"/>
    <property type="molecule type" value="Genomic_DNA"/>
</dbReference>
<keyword evidence="9" id="KW-1185">Reference proteome</keyword>
<feature type="domain" description="ABC transporter" evidence="7">
    <location>
        <begin position="29"/>
        <end position="324"/>
    </location>
</feature>
<dbReference type="Proteomes" id="UP000693981">
    <property type="component" value="Unassembled WGS sequence"/>
</dbReference>
<feature type="transmembrane region" description="Helical" evidence="6">
    <location>
        <begin position="536"/>
        <end position="564"/>
    </location>
</feature>
<comment type="subcellular location">
    <subcellularLocation>
        <location evidence="1">Membrane</location>
        <topology evidence="1">Multi-pass membrane protein</topology>
    </subcellularLocation>
</comment>
<feature type="domain" description="ABC transporter" evidence="7">
    <location>
        <begin position="758"/>
        <end position="997"/>
    </location>
</feature>
<feature type="transmembrane region" description="Helical" evidence="6">
    <location>
        <begin position="655"/>
        <end position="678"/>
    </location>
</feature>
<evidence type="ECO:0000313" key="8">
    <source>
        <dbReference type="EMBL" id="KAG7378316.1"/>
    </source>
</evidence>
<name>A0A8T1VBJ5_9STRA</name>
<dbReference type="FunFam" id="3.40.50.300:FF:000289">
    <property type="entry name" value="ABC transporter G family member 31"/>
    <property type="match status" value="1"/>
</dbReference>
<feature type="transmembrane region" description="Helical" evidence="6">
    <location>
        <begin position="498"/>
        <end position="524"/>
    </location>
</feature>
<sequence>MAQGGAAFLTFLAHNFESALDRKMPQMEIRFKDLSIVASVKTNNREASALPSLWNSIKQFVTRNHVTEKQILTRVNVVFKPGTMTLVLGQPGSGKTSLLKTLSGQFPMTKNVSMAGDISYNGLAWEYLLPKLPQLAAYVPQKDEHFASLTVHETLEFAHTCCVEELASQRGKVLLSQGSPQQNEAAWQTACALHAYYPDVVVEQLGLQACRNTAIGDGLNRGVSGGERRRVTTGEMEFGMKYVTFMDEISTGLDSAVTFDIVSTQRDIAKKLHKTVVMALLQPAPEVFELFDNVLLLNNGEVLYNGPRGQVLPYFQTLGFECPPDRDVADFLLDLATDQQQQYEVVKTDSRLSRKTPRLASDFAKVFRRSTIHQATLRALDRSWDIELLHDAKQHIATMPEFRRTFWNSTMGLIRRHLTISFRNRSFIFVRAFMAVGGGIVFGSAFFKGDLGNVQVALGILYQSTIYLAMGQSSELASFITARALYYKHRRANFYRSSSFVIASLVAVMPTIVGEGIVFGSLIYWMCGFVAEVGHFLFFLVCMVLTSSALCSWFLAVAAVSPNLNIAESISTFSDLFFCVFAGFVVPRTQIPSFLAWVYWVNPVSWCLRSVAVSQYRSPRFDKCIYDGADYCTQFNMTVGEYLLSQYDVPAGKEWIWVGVIYLIFANAVFITLAGFILEHKRYDISNAHTPEEAHHQGRNDKNQIASRQKRLRDETEFYTVFASARSTSNTPVLQSSSDDFQVVDVGEEQTSFTPVSLAFKNLWYSVTQKSESIDLLKGISGYALPGTMTALMGSSGAGKTTLLDVIAGRKTGGSIRGDILLNGYPATELAIRRCTGYCEQQDSHTDGVTIREALVFSAFLRQPSNVSTNAKLASVEECLTLLDMTSIADQMVRGRTQEQVKRLTIGVELVAQPSILFLDEPTSGLDARSAKMVMNGVRKVANSGRTVLCTIHQPSSEVFFLFDSLLLLKHGGEMVFFGELENIPPDLRACGHLIDYFEDIPTAPRLPAGQNPATWMLECIGAGVGTNENRANVDFIDYFRGSQQHQTLQSDLDWPGIGKPVPKQQSELVFTKKRASNSMMQFRLLLTRFLTIYWRSSSYNLTRIVISLGFGLVFGLVLVGGEYSTYQGINSAVGMILMTTLYLGNASFYGALPFTAQERASFYRERAAQTYNVLWYFVAATVTEIP</sequence>
<dbReference type="GO" id="GO:0016020">
    <property type="term" value="C:membrane"/>
    <property type="evidence" value="ECO:0007669"/>
    <property type="project" value="UniProtKB-SubCell"/>
</dbReference>
<dbReference type="SMART" id="SM00382">
    <property type="entry name" value="AAA"/>
    <property type="match status" value="2"/>
</dbReference>
<dbReference type="InterPro" id="IPR013525">
    <property type="entry name" value="ABC2_TM"/>
</dbReference>
<evidence type="ECO:0000256" key="3">
    <source>
        <dbReference type="ARBA" id="ARBA00022692"/>
    </source>
</evidence>
<evidence type="ECO:0000256" key="1">
    <source>
        <dbReference type="ARBA" id="ARBA00004141"/>
    </source>
</evidence>
<dbReference type="GO" id="GO:0005524">
    <property type="term" value="F:ATP binding"/>
    <property type="evidence" value="ECO:0007669"/>
    <property type="project" value="InterPro"/>
</dbReference>
<evidence type="ECO:0000256" key="6">
    <source>
        <dbReference type="SAM" id="Phobius"/>
    </source>
</evidence>
<dbReference type="AlphaFoldDB" id="A0A8T1VBJ5"/>
<keyword evidence="2" id="KW-0813">Transport</keyword>
<dbReference type="FunFam" id="3.40.50.300:FF:000528">
    <property type="entry name" value="ABC transporter G family member 31"/>
    <property type="match status" value="1"/>
</dbReference>
<dbReference type="GO" id="GO:0140359">
    <property type="term" value="F:ABC-type transporter activity"/>
    <property type="evidence" value="ECO:0007669"/>
    <property type="project" value="InterPro"/>
</dbReference>
<keyword evidence="4 6" id="KW-1133">Transmembrane helix</keyword>
<feature type="transmembrane region" description="Helical" evidence="6">
    <location>
        <begin position="426"/>
        <end position="446"/>
    </location>
</feature>